<dbReference type="InterPro" id="IPR036047">
    <property type="entry name" value="F-box-like_dom_sf"/>
</dbReference>
<reference evidence="3" key="2">
    <citation type="submission" date="2013-04" db="EMBL/GenBank/DDBJ databases">
        <title>Genomic mechanisms accounting for the adaptation to parasitism in nematode-trapping fungi.</title>
        <authorList>
            <person name="Ahren D.G."/>
        </authorList>
    </citation>
    <scope>NUCLEOTIDE SEQUENCE [LARGE SCALE GENOMIC DNA]</scope>
    <source>
        <strain evidence="3">CBS 200.50</strain>
    </source>
</reference>
<organism evidence="2 3">
    <name type="scientific">Dactylellina haptotyla (strain CBS 200.50)</name>
    <name type="common">Nematode-trapping fungus</name>
    <name type="synonym">Monacrosporium haptotylum</name>
    <dbReference type="NCBI Taxonomy" id="1284197"/>
    <lineage>
        <taxon>Eukaryota</taxon>
        <taxon>Fungi</taxon>
        <taxon>Dikarya</taxon>
        <taxon>Ascomycota</taxon>
        <taxon>Pezizomycotina</taxon>
        <taxon>Orbiliomycetes</taxon>
        <taxon>Orbiliales</taxon>
        <taxon>Orbiliaceae</taxon>
        <taxon>Dactylellina</taxon>
    </lineage>
</organism>
<accession>S8BCZ1</accession>
<dbReference type="HOGENOM" id="CLU_959847_0_0_1"/>
<dbReference type="Pfam" id="PF12937">
    <property type="entry name" value="F-box-like"/>
    <property type="match status" value="1"/>
</dbReference>
<dbReference type="Gene3D" id="1.20.1280.50">
    <property type="match status" value="1"/>
</dbReference>
<reference evidence="2 3" key="1">
    <citation type="journal article" date="2013" name="PLoS Genet.">
        <title>Genomic mechanisms accounting for the adaptation to parasitism in nematode-trapping fungi.</title>
        <authorList>
            <person name="Meerupati T."/>
            <person name="Andersson K.M."/>
            <person name="Friman E."/>
            <person name="Kumar D."/>
            <person name="Tunlid A."/>
            <person name="Ahren D."/>
        </authorList>
    </citation>
    <scope>NUCLEOTIDE SEQUENCE [LARGE SCALE GENOMIC DNA]</scope>
    <source>
        <strain evidence="2 3">CBS 200.50</strain>
    </source>
</reference>
<evidence type="ECO:0000313" key="3">
    <source>
        <dbReference type="Proteomes" id="UP000015100"/>
    </source>
</evidence>
<evidence type="ECO:0000313" key="2">
    <source>
        <dbReference type="EMBL" id="EPS37083.1"/>
    </source>
</evidence>
<dbReference type="Proteomes" id="UP000015100">
    <property type="component" value="Unassembled WGS sequence"/>
</dbReference>
<dbReference type="EMBL" id="AQGS01000759">
    <property type="protein sequence ID" value="EPS37083.1"/>
    <property type="molecule type" value="Genomic_DNA"/>
</dbReference>
<gene>
    <name evidence="2" type="ORF">H072_9304</name>
</gene>
<keyword evidence="3" id="KW-1185">Reference proteome</keyword>
<name>S8BCZ1_DACHA</name>
<proteinExistence type="predicted"/>
<protein>
    <recommendedName>
        <fullName evidence="1">F-box domain-containing protein</fullName>
    </recommendedName>
</protein>
<dbReference type="SUPFAM" id="SSF81383">
    <property type="entry name" value="F-box domain"/>
    <property type="match status" value="1"/>
</dbReference>
<comment type="caution">
    <text evidence="2">The sequence shown here is derived from an EMBL/GenBank/DDBJ whole genome shotgun (WGS) entry which is preliminary data.</text>
</comment>
<dbReference type="InterPro" id="IPR001810">
    <property type="entry name" value="F-box_dom"/>
</dbReference>
<dbReference type="AlphaFoldDB" id="S8BCZ1"/>
<feature type="domain" description="F-box" evidence="1">
    <location>
        <begin position="17"/>
        <end position="50"/>
    </location>
</feature>
<dbReference type="OrthoDB" id="3800738at2759"/>
<evidence type="ECO:0000259" key="1">
    <source>
        <dbReference type="Pfam" id="PF12937"/>
    </source>
</evidence>
<sequence length="290" mass="32908">MQTTSTGAAVPQVFSTTELLEHILVYIEPLEILINVQLVCKTWRDIVETSPLIKWITWTYDGHEPPKSILEQRAKLNKPKKQNVTIGENVSIKGNVKINGAAPPLASRHEVSPFLNRILVKFLREMLDVDEGAKTAAGLQAAYEQAMRWIQPLKLKICRPVPQSVYLKMEFEKYKTHLPPGHSLGQVQLWRIGRVAASWEKNIGRQGQDIADLLQRFFTHGVSNRGINLAMEVWRLVEEERIKARSLEISRTAVSRDRWIDFLIWGTEETASFAGGAHITGLRLDCSGMY</sequence>